<dbReference type="CDD" id="cd05233">
    <property type="entry name" value="SDR_c"/>
    <property type="match status" value="1"/>
</dbReference>
<comment type="caution">
    <text evidence="3">The sequence shown here is derived from an EMBL/GenBank/DDBJ whole genome shotgun (WGS) entry which is preliminary data.</text>
</comment>
<dbReference type="PROSITE" id="PS00061">
    <property type="entry name" value="ADH_SHORT"/>
    <property type="match status" value="1"/>
</dbReference>
<sequence length="260" mass="27078">MKLDKKVCIVTGAASGIGLGIARRYVAEGALVALADLNLDAAGAAAAELNAAGPGEAIGIAMDVTSEDQVNAGVAQVVAKWGTVDVLVSNAGIQIVNPVENFAYADWKKMLAIHLDGAFLTSKAVLPHMQAQGSGAIIMMGSVHSKTASPLKSAYVTAKHGLLGLARTIARENGPKGIRANVVCPGFVLTPLVEKQIPQQAKELNISEEDVVKKVMLGQTVDGEFTTIEDIAEVALFFASFPTNALTGQSLIASHGWFME</sequence>
<dbReference type="InterPro" id="IPR011294">
    <property type="entry name" value="3-OHbutyrate_DH"/>
</dbReference>
<accession>A0A7W6G4R1</accession>
<dbReference type="Proteomes" id="UP000548867">
    <property type="component" value="Unassembled WGS sequence"/>
</dbReference>
<dbReference type="Pfam" id="PF00106">
    <property type="entry name" value="adh_short"/>
    <property type="match status" value="1"/>
</dbReference>
<proteinExistence type="inferred from homology"/>
<dbReference type="FunFam" id="3.40.50.720:FF:000084">
    <property type="entry name" value="Short-chain dehydrogenase reductase"/>
    <property type="match status" value="1"/>
</dbReference>
<dbReference type="AlphaFoldDB" id="A0A7W6G4R1"/>
<gene>
    <name evidence="3" type="ORF">GGR38_000413</name>
</gene>
<comment type="similarity">
    <text evidence="1 2">Belongs to the short-chain dehydrogenases/reductases (SDR) family.</text>
</comment>
<dbReference type="GO" id="GO:0032787">
    <property type="term" value="P:monocarboxylic acid metabolic process"/>
    <property type="evidence" value="ECO:0007669"/>
    <property type="project" value="UniProtKB-ARBA"/>
</dbReference>
<organism evidence="3 4">
    <name type="scientific">Novosphingobium sediminicola</name>
    <dbReference type="NCBI Taxonomy" id="563162"/>
    <lineage>
        <taxon>Bacteria</taxon>
        <taxon>Pseudomonadati</taxon>
        <taxon>Pseudomonadota</taxon>
        <taxon>Alphaproteobacteria</taxon>
        <taxon>Sphingomonadales</taxon>
        <taxon>Sphingomonadaceae</taxon>
        <taxon>Novosphingobium</taxon>
    </lineage>
</organism>
<dbReference type="NCBIfam" id="TIGR01963">
    <property type="entry name" value="PHB_DH"/>
    <property type="match status" value="1"/>
</dbReference>
<dbReference type="PRINTS" id="PR00081">
    <property type="entry name" value="GDHRDH"/>
</dbReference>
<dbReference type="InterPro" id="IPR002347">
    <property type="entry name" value="SDR_fam"/>
</dbReference>
<dbReference type="EMBL" id="JACIDX010000001">
    <property type="protein sequence ID" value="MBB3953501.1"/>
    <property type="molecule type" value="Genomic_DNA"/>
</dbReference>
<dbReference type="InterPro" id="IPR020904">
    <property type="entry name" value="Sc_DH/Rdtase_CS"/>
</dbReference>
<dbReference type="Gene3D" id="3.40.50.720">
    <property type="entry name" value="NAD(P)-binding Rossmann-like Domain"/>
    <property type="match status" value="1"/>
</dbReference>
<protein>
    <submittedName>
        <fullName evidence="3">3-hydroxybutyrate dehydrogenase</fullName>
        <ecNumber evidence="3">1.1.1.30</ecNumber>
    </submittedName>
</protein>
<dbReference type="SUPFAM" id="SSF51735">
    <property type="entry name" value="NAD(P)-binding Rossmann-fold domains"/>
    <property type="match status" value="1"/>
</dbReference>
<keyword evidence="4" id="KW-1185">Reference proteome</keyword>
<dbReference type="PANTHER" id="PTHR42879">
    <property type="entry name" value="3-OXOACYL-(ACYL-CARRIER-PROTEIN) REDUCTASE"/>
    <property type="match status" value="1"/>
</dbReference>
<dbReference type="PRINTS" id="PR00080">
    <property type="entry name" value="SDRFAMILY"/>
</dbReference>
<dbReference type="InterPro" id="IPR050259">
    <property type="entry name" value="SDR"/>
</dbReference>
<evidence type="ECO:0000256" key="2">
    <source>
        <dbReference type="RuleBase" id="RU000363"/>
    </source>
</evidence>
<evidence type="ECO:0000256" key="1">
    <source>
        <dbReference type="ARBA" id="ARBA00006484"/>
    </source>
</evidence>
<dbReference type="RefSeq" id="WP_183622170.1">
    <property type="nucleotide sequence ID" value="NZ_JACIDX010000001.1"/>
</dbReference>
<evidence type="ECO:0000313" key="3">
    <source>
        <dbReference type="EMBL" id="MBB3953501.1"/>
    </source>
</evidence>
<reference evidence="3 4" key="1">
    <citation type="submission" date="2020-08" db="EMBL/GenBank/DDBJ databases">
        <title>Genomic Encyclopedia of Type Strains, Phase IV (KMG-IV): sequencing the most valuable type-strain genomes for metagenomic binning, comparative biology and taxonomic classification.</title>
        <authorList>
            <person name="Goeker M."/>
        </authorList>
    </citation>
    <scope>NUCLEOTIDE SEQUENCE [LARGE SCALE GENOMIC DNA]</scope>
    <source>
        <strain evidence="3 4">DSM 27057</strain>
    </source>
</reference>
<dbReference type="PANTHER" id="PTHR42879:SF2">
    <property type="entry name" value="3-OXOACYL-[ACYL-CARRIER-PROTEIN] REDUCTASE FABG"/>
    <property type="match status" value="1"/>
</dbReference>
<keyword evidence="3" id="KW-0560">Oxidoreductase</keyword>
<name>A0A7W6G4R1_9SPHN</name>
<dbReference type="NCBIfam" id="NF009931">
    <property type="entry name" value="PRK13394.1"/>
    <property type="match status" value="1"/>
</dbReference>
<evidence type="ECO:0000313" key="4">
    <source>
        <dbReference type="Proteomes" id="UP000548867"/>
    </source>
</evidence>
<dbReference type="InterPro" id="IPR036291">
    <property type="entry name" value="NAD(P)-bd_dom_sf"/>
</dbReference>
<dbReference type="GO" id="GO:0003858">
    <property type="term" value="F:3-hydroxybutyrate dehydrogenase activity"/>
    <property type="evidence" value="ECO:0007669"/>
    <property type="project" value="UniProtKB-EC"/>
</dbReference>
<dbReference type="NCBIfam" id="NF009093">
    <property type="entry name" value="PRK12429.1"/>
    <property type="match status" value="1"/>
</dbReference>
<dbReference type="EC" id="1.1.1.30" evidence="3"/>